<sequence>MLESAPIASLLFRTQKCPITARLHIMVRALKCAEYLD</sequence>
<keyword evidence="2" id="KW-1185">Reference proteome</keyword>
<proteinExistence type="predicted"/>
<dbReference type="VEuPathDB" id="VectorBase:ADIR014636"/>
<dbReference type="Proteomes" id="UP000075884">
    <property type="component" value="Unassembled WGS sequence"/>
</dbReference>
<evidence type="ECO:0000313" key="2">
    <source>
        <dbReference type="Proteomes" id="UP000075884"/>
    </source>
</evidence>
<organism evidence="1 2">
    <name type="scientific">Anopheles dirus</name>
    <dbReference type="NCBI Taxonomy" id="7168"/>
    <lineage>
        <taxon>Eukaryota</taxon>
        <taxon>Metazoa</taxon>
        <taxon>Ecdysozoa</taxon>
        <taxon>Arthropoda</taxon>
        <taxon>Hexapoda</taxon>
        <taxon>Insecta</taxon>
        <taxon>Pterygota</taxon>
        <taxon>Neoptera</taxon>
        <taxon>Endopterygota</taxon>
        <taxon>Diptera</taxon>
        <taxon>Nematocera</taxon>
        <taxon>Culicoidea</taxon>
        <taxon>Culicidae</taxon>
        <taxon>Anophelinae</taxon>
        <taxon>Anopheles</taxon>
    </lineage>
</organism>
<reference evidence="1" key="2">
    <citation type="submission" date="2020-05" db="UniProtKB">
        <authorList>
            <consortium name="EnsemblMetazoa"/>
        </authorList>
    </citation>
    <scope>IDENTIFICATION</scope>
    <source>
        <strain evidence="1">WRAIR2</strain>
    </source>
</reference>
<name>A0A182NXR5_9DIPT</name>
<reference evidence="2" key="1">
    <citation type="submission" date="2013-03" db="EMBL/GenBank/DDBJ databases">
        <title>The Genome Sequence of Anopheles dirus WRAIR2.</title>
        <authorList>
            <consortium name="The Broad Institute Genomics Platform"/>
            <person name="Neafsey D.E."/>
            <person name="Walton C."/>
            <person name="Walker B."/>
            <person name="Young S.K."/>
            <person name="Zeng Q."/>
            <person name="Gargeya S."/>
            <person name="Fitzgerald M."/>
            <person name="Haas B."/>
            <person name="Abouelleil A."/>
            <person name="Allen A.W."/>
            <person name="Alvarado L."/>
            <person name="Arachchi H.M."/>
            <person name="Berlin A.M."/>
            <person name="Chapman S.B."/>
            <person name="Gainer-Dewar J."/>
            <person name="Goldberg J."/>
            <person name="Griggs A."/>
            <person name="Gujja S."/>
            <person name="Hansen M."/>
            <person name="Howarth C."/>
            <person name="Imamovic A."/>
            <person name="Ireland A."/>
            <person name="Larimer J."/>
            <person name="McCowan C."/>
            <person name="Murphy C."/>
            <person name="Pearson M."/>
            <person name="Poon T.W."/>
            <person name="Priest M."/>
            <person name="Roberts A."/>
            <person name="Saif S."/>
            <person name="Shea T."/>
            <person name="Sisk P."/>
            <person name="Sykes S."/>
            <person name="Wortman J."/>
            <person name="Nusbaum C."/>
            <person name="Birren B."/>
        </authorList>
    </citation>
    <scope>NUCLEOTIDE SEQUENCE [LARGE SCALE GENOMIC DNA]</scope>
    <source>
        <strain evidence="2">WRAIR2</strain>
    </source>
</reference>
<dbReference type="AlphaFoldDB" id="A0A182NXR5"/>
<accession>A0A182NXR5</accession>
<evidence type="ECO:0000313" key="1">
    <source>
        <dbReference type="EnsemblMetazoa" id="ADIR014636-PA"/>
    </source>
</evidence>
<dbReference type="EnsemblMetazoa" id="ADIR014636-RA">
    <property type="protein sequence ID" value="ADIR014636-PA"/>
    <property type="gene ID" value="ADIR014636"/>
</dbReference>
<protein>
    <submittedName>
        <fullName evidence="1">Uncharacterized protein</fullName>
    </submittedName>
</protein>